<evidence type="ECO:0000256" key="7">
    <source>
        <dbReference type="ARBA" id="ARBA00023268"/>
    </source>
</evidence>
<feature type="domain" description="MGS-like" evidence="11">
    <location>
        <begin position="1"/>
        <end position="143"/>
    </location>
</feature>
<dbReference type="SUPFAM" id="SSF53927">
    <property type="entry name" value="Cytidine deaminase-like"/>
    <property type="match status" value="1"/>
</dbReference>
<dbReference type="GO" id="GO:0003937">
    <property type="term" value="F:IMP cyclohydrolase activity"/>
    <property type="evidence" value="ECO:0007669"/>
    <property type="project" value="UniProtKB-UniRule"/>
</dbReference>
<dbReference type="NCBIfam" id="TIGR00355">
    <property type="entry name" value="purH"/>
    <property type="match status" value="1"/>
</dbReference>
<dbReference type="Pfam" id="PF02142">
    <property type="entry name" value="MGS"/>
    <property type="match status" value="1"/>
</dbReference>
<evidence type="ECO:0000313" key="13">
    <source>
        <dbReference type="Proteomes" id="UP000198995"/>
    </source>
</evidence>
<gene>
    <name evidence="10" type="primary">purH</name>
    <name evidence="12" type="ORF">SAMN04489866_10710</name>
</gene>
<dbReference type="HAMAP" id="MF_00139">
    <property type="entry name" value="PurH"/>
    <property type="match status" value="1"/>
</dbReference>
<organism evidence="12 13">
    <name type="scientific">Peptococcus niger</name>
    <dbReference type="NCBI Taxonomy" id="2741"/>
    <lineage>
        <taxon>Bacteria</taxon>
        <taxon>Bacillati</taxon>
        <taxon>Bacillota</taxon>
        <taxon>Clostridia</taxon>
        <taxon>Eubacteriales</taxon>
        <taxon>Peptococcaceae</taxon>
        <taxon>Peptococcus</taxon>
    </lineage>
</organism>
<comment type="pathway">
    <text evidence="1 10">Purine metabolism; IMP biosynthesis via de novo pathway; IMP from 5-formamido-1-(5-phospho-D-ribosyl)imidazole-4-carboxamide: step 1/1.</text>
</comment>
<dbReference type="Proteomes" id="UP000198995">
    <property type="component" value="Unassembled WGS sequence"/>
</dbReference>
<dbReference type="PIRSF" id="PIRSF000414">
    <property type="entry name" value="AICARFT_IMPCHas"/>
    <property type="match status" value="1"/>
</dbReference>
<dbReference type="PROSITE" id="PS51855">
    <property type="entry name" value="MGS"/>
    <property type="match status" value="1"/>
</dbReference>
<keyword evidence="7 10" id="KW-0511">Multifunctional enzyme</keyword>
<dbReference type="SMART" id="SM00798">
    <property type="entry name" value="AICARFT_IMPCHas"/>
    <property type="match status" value="1"/>
</dbReference>
<evidence type="ECO:0000256" key="1">
    <source>
        <dbReference type="ARBA" id="ARBA00004844"/>
    </source>
</evidence>
<evidence type="ECO:0000256" key="3">
    <source>
        <dbReference type="ARBA" id="ARBA00007667"/>
    </source>
</evidence>
<evidence type="ECO:0000256" key="6">
    <source>
        <dbReference type="ARBA" id="ARBA00022801"/>
    </source>
</evidence>
<evidence type="ECO:0000259" key="11">
    <source>
        <dbReference type="PROSITE" id="PS51855"/>
    </source>
</evidence>
<dbReference type="PANTHER" id="PTHR11692">
    <property type="entry name" value="BIFUNCTIONAL PURINE BIOSYNTHESIS PROTEIN PURH"/>
    <property type="match status" value="1"/>
</dbReference>
<sequence length="509" mass="54973">MSYALLSVSDKTNLIPFAEGLIRHGYSLLSTGGTYRTLHEAGLEVKAVDDVTGFPEMLGGRVKTLHPVIHAGILAKETPEHFAELMRQHIQPIDMVVVNLYPFRETIAKPEVTLDEAIENIDIGGPTMLRAAAKNHERVTVVVRPEQYKSVLKALETHGEVPADMRQKLALEAFRHTAVYDSSISAYLSKAFAAPEFPEEFAIGGERKMILRYGENPHQEAAFYVSDPTPGTIANAKQHQGKALSYNNIVDLDAAWQLVNEFSDEPACAIIKHTNPCGLAIGSNVHDAYSRALAADPVSAYGGIIAFNRPVDGATAKHITETFMEAIIAPSFSAEALEAFAVKDKLRILETGVAKADTAQWVERVGGGFLLQSRDVNPIEADQFKCVTKVQPTEAQLQDLIFAWKAVKHVKSNAIVVAKDGVTLGVGAGQMNRVGSCKIAFTEAGQEAAGAVLASDAFFPFRDSIDEAAKAGIVAVIQPGGSIRDEESIAACDEAGIAMIFTGVRHFRH</sequence>
<dbReference type="OrthoDB" id="9802065at2"/>
<dbReference type="Gene3D" id="3.40.50.1380">
    <property type="entry name" value="Methylglyoxal synthase-like domain"/>
    <property type="match status" value="1"/>
</dbReference>
<dbReference type="EC" id="3.5.4.10" evidence="10"/>
<evidence type="ECO:0000256" key="9">
    <source>
        <dbReference type="ARBA" id="ARBA00050687"/>
    </source>
</evidence>
<dbReference type="InterPro" id="IPR011607">
    <property type="entry name" value="MGS-like_dom"/>
</dbReference>
<dbReference type="PANTHER" id="PTHR11692:SF0">
    <property type="entry name" value="BIFUNCTIONAL PURINE BIOSYNTHESIS PROTEIN ATIC"/>
    <property type="match status" value="1"/>
</dbReference>
<dbReference type="UniPathway" id="UPA00074">
    <property type="reaction ID" value="UER00133"/>
</dbReference>
<dbReference type="NCBIfam" id="NF002049">
    <property type="entry name" value="PRK00881.1"/>
    <property type="match status" value="1"/>
</dbReference>
<dbReference type="STRING" id="2741.SAMN04489866_10710"/>
<proteinExistence type="inferred from homology"/>
<dbReference type="Pfam" id="PF01808">
    <property type="entry name" value="AICARFT_IMPCHas"/>
    <property type="match status" value="1"/>
</dbReference>
<dbReference type="InterPro" id="IPR016193">
    <property type="entry name" value="Cytidine_deaminase-like"/>
</dbReference>
<dbReference type="RefSeq" id="WP_091791910.1">
    <property type="nucleotide sequence ID" value="NZ_FNAF01000007.1"/>
</dbReference>
<dbReference type="FunFam" id="3.40.140.20:FF:000002">
    <property type="entry name" value="Bifunctional purine biosynthesis protein PurH"/>
    <property type="match status" value="1"/>
</dbReference>
<keyword evidence="13" id="KW-1185">Reference proteome</keyword>
<dbReference type="FunFam" id="3.40.140.20:FF:000001">
    <property type="entry name" value="Bifunctional purine biosynthesis protein PurH"/>
    <property type="match status" value="1"/>
</dbReference>
<keyword evidence="5 10" id="KW-0658">Purine biosynthesis</keyword>
<comment type="pathway">
    <text evidence="2 10">Purine metabolism; IMP biosynthesis via de novo pathway; 5-formamido-1-(5-phospho-D-ribosyl)imidazole-4-carboxamide from 5-amino-1-(5-phospho-D-ribosyl)imidazole-4-carboxamide (10-formyl THF route): step 1/1.</text>
</comment>
<evidence type="ECO:0000256" key="4">
    <source>
        <dbReference type="ARBA" id="ARBA00022679"/>
    </source>
</evidence>
<dbReference type="Gene3D" id="3.40.140.20">
    <property type="match status" value="2"/>
</dbReference>
<dbReference type="GO" id="GO:0006189">
    <property type="term" value="P:'de novo' IMP biosynthetic process"/>
    <property type="evidence" value="ECO:0007669"/>
    <property type="project" value="UniProtKB-UniRule"/>
</dbReference>
<dbReference type="EC" id="2.1.2.3" evidence="10"/>
<keyword evidence="6 10" id="KW-0378">Hydrolase</keyword>
<dbReference type="FunFam" id="3.40.50.1380:FF:000001">
    <property type="entry name" value="Bifunctional purine biosynthesis protein PurH"/>
    <property type="match status" value="1"/>
</dbReference>
<comment type="similarity">
    <text evidence="3 10">Belongs to the PurH family.</text>
</comment>
<evidence type="ECO:0000256" key="10">
    <source>
        <dbReference type="HAMAP-Rule" id="MF_00139"/>
    </source>
</evidence>
<evidence type="ECO:0000256" key="5">
    <source>
        <dbReference type="ARBA" id="ARBA00022755"/>
    </source>
</evidence>
<dbReference type="InterPro" id="IPR036914">
    <property type="entry name" value="MGS-like_dom_sf"/>
</dbReference>
<protein>
    <recommendedName>
        <fullName evidence="10">Bifunctional purine biosynthesis protein PurH</fullName>
    </recommendedName>
    <domain>
        <recommendedName>
            <fullName evidence="10">Phosphoribosylaminoimidazolecarboxamide formyltransferase</fullName>
            <ecNumber evidence="10">2.1.2.3</ecNumber>
        </recommendedName>
        <alternativeName>
            <fullName evidence="10">AICAR transformylase</fullName>
        </alternativeName>
    </domain>
    <domain>
        <recommendedName>
            <fullName evidence="10">IMP cyclohydrolase</fullName>
            <ecNumber evidence="10">3.5.4.10</ecNumber>
        </recommendedName>
        <alternativeName>
            <fullName evidence="10">ATIC</fullName>
        </alternativeName>
        <alternativeName>
            <fullName evidence="10">IMP synthase</fullName>
        </alternativeName>
        <alternativeName>
            <fullName evidence="10">Inosinicase</fullName>
        </alternativeName>
    </domain>
</protein>
<dbReference type="AlphaFoldDB" id="A0A1G6XJU3"/>
<dbReference type="EMBL" id="FNAF01000007">
    <property type="protein sequence ID" value="SDD78494.1"/>
    <property type="molecule type" value="Genomic_DNA"/>
</dbReference>
<reference evidence="12 13" key="1">
    <citation type="submission" date="2016-10" db="EMBL/GenBank/DDBJ databases">
        <authorList>
            <person name="de Groot N.N."/>
        </authorList>
    </citation>
    <scope>NUCLEOTIDE SEQUENCE [LARGE SCALE GENOMIC DNA]</scope>
    <source>
        <strain evidence="12 13">DSM 20475</strain>
    </source>
</reference>
<comment type="catalytic activity">
    <reaction evidence="9 10">
        <text>IMP + H2O = 5-formamido-1-(5-phospho-D-ribosyl)imidazole-4-carboxamide</text>
        <dbReference type="Rhea" id="RHEA:18445"/>
        <dbReference type="ChEBI" id="CHEBI:15377"/>
        <dbReference type="ChEBI" id="CHEBI:58053"/>
        <dbReference type="ChEBI" id="CHEBI:58467"/>
        <dbReference type="EC" id="3.5.4.10"/>
    </reaction>
</comment>
<comment type="catalytic activity">
    <reaction evidence="8 10">
        <text>(6R)-10-formyltetrahydrofolate + 5-amino-1-(5-phospho-beta-D-ribosyl)imidazole-4-carboxamide = 5-formamido-1-(5-phospho-D-ribosyl)imidazole-4-carboxamide + (6S)-5,6,7,8-tetrahydrofolate</text>
        <dbReference type="Rhea" id="RHEA:22192"/>
        <dbReference type="ChEBI" id="CHEBI:57453"/>
        <dbReference type="ChEBI" id="CHEBI:58467"/>
        <dbReference type="ChEBI" id="CHEBI:58475"/>
        <dbReference type="ChEBI" id="CHEBI:195366"/>
        <dbReference type="EC" id="2.1.2.3"/>
    </reaction>
</comment>
<dbReference type="SMART" id="SM00851">
    <property type="entry name" value="MGS"/>
    <property type="match status" value="1"/>
</dbReference>
<comment type="domain">
    <text evidence="10">The IMP cyclohydrolase activity resides in the N-terminal region.</text>
</comment>
<evidence type="ECO:0000256" key="2">
    <source>
        <dbReference type="ARBA" id="ARBA00004954"/>
    </source>
</evidence>
<keyword evidence="4 10" id="KW-0808">Transferase</keyword>
<name>A0A1G6XJU3_PEPNI</name>
<dbReference type="InterPro" id="IPR002695">
    <property type="entry name" value="PurH-like"/>
</dbReference>
<accession>A0A1G6XJU3</accession>
<dbReference type="CDD" id="cd01421">
    <property type="entry name" value="IMPCH"/>
    <property type="match status" value="1"/>
</dbReference>
<evidence type="ECO:0000256" key="8">
    <source>
        <dbReference type="ARBA" id="ARBA00050488"/>
    </source>
</evidence>
<dbReference type="GO" id="GO:0005829">
    <property type="term" value="C:cytosol"/>
    <property type="evidence" value="ECO:0007669"/>
    <property type="project" value="TreeGrafter"/>
</dbReference>
<dbReference type="GO" id="GO:0004643">
    <property type="term" value="F:phosphoribosylaminoimidazolecarboxamide formyltransferase activity"/>
    <property type="evidence" value="ECO:0007669"/>
    <property type="project" value="UniProtKB-UniRule"/>
</dbReference>
<dbReference type="InterPro" id="IPR024051">
    <property type="entry name" value="AICAR_Tfase_dup_dom_sf"/>
</dbReference>
<evidence type="ECO:0000313" key="12">
    <source>
        <dbReference type="EMBL" id="SDD78494.1"/>
    </source>
</evidence>
<dbReference type="SUPFAM" id="SSF52335">
    <property type="entry name" value="Methylglyoxal synthase-like"/>
    <property type="match status" value="1"/>
</dbReference>